<feature type="signal peptide" evidence="2">
    <location>
        <begin position="1"/>
        <end position="34"/>
    </location>
</feature>
<dbReference type="AlphaFoldDB" id="A0A1Y0BXI1"/>
<dbReference type="Proteomes" id="UP000195331">
    <property type="component" value="Chromosome"/>
</dbReference>
<sequence>MSTISTVKKLTASGAMAGVLGLAALGLGSGLAAAAPAAHSNSGPASSNSRNSARNSWDPGSPETTGDEAHPAAHLVFPSRPASPHASHGHKGMNEPVAPVGIHDPFTSGKDMTMQTGSPSTTGDKSGPKKFETFPVQLGDMTFN</sequence>
<evidence type="ECO:0000256" key="1">
    <source>
        <dbReference type="SAM" id="MobiDB-lite"/>
    </source>
</evidence>
<protein>
    <submittedName>
        <fullName evidence="3">Uncharacterized protein</fullName>
    </submittedName>
</protein>
<dbReference type="EMBL" id="CP020809">
    <property type="protein sequence ID" value="ART67595.1"/>
    <property type="molecule type" value="Genomic_DNA"/>
</dbReference>
<evidence type="ECO:0000313" key="4">
    <source>
        <dbReference type="Proteomes" id="UP000195331"/>
    </source>
</evidence>
<evidence type="ECO:0000256" key="2">
    <source>
        <dbReference type="SAM" id="SignalP"/>
    </source>
</evidence>
<proteinExistence type="predicted"/>
<keyword evidence="2" id="KW-0732">Signal</keyword>
<dbReference type="KEGG" id="mdx:BTO20_02425"/>
<name>A0A1Y0BXI1_9MYCO</name>
<accession>A0A1Y0BXI1</accession>
<feature type="region of interest" description="Disordered" evidence="1">
    <location>
        <begin position="31"/>
        <end position="144"/>
    </location>
</feature>
<reference evidence="3 4" key="1">
    <citation type="submission" date="2017-04" db="EMBL/GenBank/DDBJ databases">
        <title>Whole Genome Sequence of 1,4-Dioxane Degrading Bacterium Mycobacterium dioxanotrophicus PH-06.</title>
        <authorList>
            <person name="He Y."/>
        </authorList>
    </citation>
    <scope>NUCLEOTIDE SEQUENCE [LARGE SCALE GENOMIC DNA]</scope>
    <source>
        <strain evidence="3 4">PH-06</strain>
    </source>
</reference>
<keyword evidence="4" id="KW-1185">Reference proteome</keyword>
<feature type="chain" id="PRO_5012394944" evidence="2">
    <location>
        <begin position="35"/>
        <end position="144"/>
    </location>
</feature>
<evidence type="ECO:0000313" key="3">
    <source>
        <dbReference type="EMBL" id="ART67595.1"/>
    </source>
</evidence>
<gene>
    <name evidence="3" type="ORF">BTO20_02425</name>
</gene>
<dbReference type="OrthoDB" id="4730011at2"/>
<organism evidence="3 4">
    <name type="scientific">Mycobacterium dioxanotrophicus</name>
    <dbReference type="NCBI Taxonomy" id="482462"/>
    <lineage>
        <taxon>Bacteria</taxon>
        <taxon>Bacillati</taxon>
        <taxon>Actinomycetota</taxon>
        <taxon>Actinomycetes</taxon>
        <taxon>Mycobacteriales</taxon>
        <taxon>Mycobacteriaceae</taxon>
        <taxon>Mycobacterium</taxon>
    </lineage>
</organism>
<feature type="compositionally biased region" description="Low complexity" evidence="1">
    <location>
        <begin position="31"/>
        <end position="56"/>
    </location>
</feature>
<feature type="compositionally biased region" description="Polar residues" evidence="1">
    <location>
        <begin position="113"/>
        <end position="124"/>
    </location>
</feature>
<dbReference type="RefSeq" id="WP_087073061.1">
    <property type="nucleotide sequence ID" value="NZ_CP020809.1"/>
</dbReference>